<organism evidence="1 2">
    <name type="scientific">Dermacentor silvarum</name>
    <name type="common">Tick</name>
    <dbReference type="NCBI Taxonomy" id="543639"/>
    <lineage>
        <taxon>Eukaryota</taxon>
        <taxon>Metazoa</taxon>
        <taxon>Ecdysozoa</taxon>
        <taxon>Arthropoda</taxon>
        <taxon>Chelicerata</taxon>
        <taxon>Arachnida</taxon>
        <taxon>Acari</taxon>
        <taxon>Parasitiformes</taxon>
        <taxon>Ixodida</taxon>
        <taxon>Ixodoidea</taxon>
        <taxon>Ixodidae</taxon>
        <taxon>Rhipicephalinae</taxon>
        <taxon>Dermacentor</taxon>
    </lineage>
</organism>
<sequence length="344" mass="38653">MASSQESVPDLCGSEIERFLDAVQRHPCVYDTKRMDYRDAERKKNAWEQIRVYSDLLIEPRLPNLLNQQKVPSRGNWSSLKERPVPSFDDGSAFLIDATTCPKLLAEPGLPVGTSRRSPLVATGVRSRSEPVPSFDDGSVFPIDATMCPKLLELWLAFHRSKKHPPPGDQNAERIFKAPACPRQAVIEDLLSYHPASSQGRAASVSIANGKGAVRIAEHLRSQRHVHMNTRHEDTEAYKHLQLSNPEFKALHFKDPCHLLNNALEDGIRTTSFYVVHDFLVHFPAMLKSSRELRRLVARAEPDCKSAGFSVEKIRCPSIPRHVSRIAFRRSAGSSEAPETTMYV</sequence>
<reference evidence="1" key="1">
    <citation type="submission" date="2020-05" db="EMBL/GenBank/DDBJ databases">
        <title>Large-scale comparative analyses of tick genomes elucidate their genetic diversity and vector capacities.</title>
        <authorList>
            <person name="Jia N."/>
            <person name="Wang J."/>
            <person name="Shi W."/>
            <person name="Du L."/>
            <person name="Sun Y."/>
            <person name="Zhan W."/>
            <person name="Jiang J."/>
            <person name="Wang Q."/>
            <person name="Zhang B."/>
            <person name="Ji P."/>
            <person name="Sakyi L.B."/>
            <person name="Cui X."/>
            <person name="Yuan T."/>
            <person name="Jiang B."/>
            <person name="Yang W."/>
            <person name="Lam T.T.-Y."/>
            <person name="Chang Q."/>
            <person name="Ding S."/>
            <person name="Wang X."/>
            <person name="Zhu J."/>
            <person name="Ruan X."/>
            <person name="Zhao L."/>
            <person name="Wei J."/>
            <person name="Que T."/>
            <person name="Du C."/>
            <person name="Cheng J."/>
            <person name="Dai P."/>
            <person name="Han X."/>
            <person name="Huang E."/>
            <person name="Gao Y."/>
            <person name="Liu J."/>
            <person name="Shao H."/>
            <person name="Ye R."/>
            <person name="Li L."/>
            <person name="Wei W."/>
            <person name="Wang X."/>
            <person name="Wang C."/>
            <person name="Yang T."/>
            <person name="Huo Q."/>
            <person name="Li W."/>
            <person name="Guo W."/>
            <person name="Chen H."/>
            <person name="Zhou L."/>
            <person name="Ni X."/>
            <person name="Tian J."/>
            <person name="Zhou Y."/>
            <person name="Sheng Y."/>
            <person name="Liu T."/>
            <person name="Pan Y."/>
            <person name="Xia L."/>
            <person name="Li J."/>
            <person name="Zhao F."/>
            <person name="Cao W."/>
        </authorList>
    </citation>
    <scope>NUCLEOTIDE SEQUENCE</scope>
    <source>
        <strain evidence="1">Dsil-2018</strain>
    </source>
</reference>
<accession>A0ACB8D4W0</accession>
<keyword evidence="2" id="KW-1185">Reference proteome</keyword>
<evidence type="ECO:0000313" key="1">
    <source>
        <dbReference type="EMBL" id="KAH7959565.1"/>
    </source>
</evidence>
<gene>
    <name evidence="1" type="ORF">HPB49_011915</name>
</gene>
<proteinExistence type="predicted"/>
<evidence type="ECO:0000313" key="2">
    <source>
        <dbReference type="Proteomes" id="UP000821865"/>
    </source>
</evidence>
<comment type="caution">
    <text evidence="1">The sequence shown here is derived from an EMBL/GenBank/DDBJ whole genome shotgun (WGS) entry which is preliminary data.</text>
</comment>
<name>A0ACB8D4W0_DERSI</name>
<protein>
    <submittedName>
        <fullName evidence="1">Uncharacterized protein</fullName>
    </submittedName>
</protein>
<dbReference type="Proteomes" id="UP000821865">
    <property type="component" value="Chromosome 3"/>
</dbReference>
<dbReference type="EMBL" id="CM023472">
    <property type="protein sequence ID" value="KAH7959565.1"/>
    <property type="molecule type" value="Genomic_DNA"/>
</dbReference>